<proteinExistence type="inferred from homology"/>
<dbReference type="Gene3D" id="3.90.180.10">
    <property type="entry name" value="Medium-chain alcohol dehydrogenases, catalytic domain"/>
    <property type="match status" value="1"/>
</dbReference>
<gene>
    <name evidence="8" type="ORF">Airi02_102350</name>
</gene>
<evidence type="ECO:0000256" key="3">
    <source>
        <dbReference type="ARBA" id="ARBA00022833"/>
    </source>
</evidence>
<comment type="caution">
    <text evidence="8">The sequence shown here is derived from an EMBL/GenBank/DDBJ whole genome shotgun (WGS) entry which is preliminary data.</text>
</comment>
<evidence type="ECO:0000313" key="9">
    <source>
        <dbReference type="Proteomes" id="UP001165074"/>
    </source>
</evidence>
<keyword evidence="4" id="KW-0560">Oxidoreductase</keyword>
<keyword evidence="2 5" id="KW-0479">Metal-binding</keyword>
<organism evidence="8 9">
    <name type="scientific">Actinoallomurus iriomotensis</name>
    <dbReference type="NCBI Taxonomy" id="478107"/>
    <lineage>
        <taxon>Bacteria</taxon>
        <taxon>Bacillati</taxon>
        <taxon>Actinomycetota</taxon>
        <taxon>Actinomycetes</taxon>
        <taxon>Streptosporangiales</taxon>
        <taxon>Thermomonosporaceae</taxon>
        <taxon>Actinoallomurus</taxon>
    </lineage>
</organism>
<evidence type="ECO:0000313" key="8">
    <source>
        <dbReference type="EMBL" id="GLY92307.1"/>
    </source>
</evidence>
<evidence type="ECO:0000256" key="2">
    <source>
        <dbReference type="ARBA" id="ARBA00022723"/>
    </source>
</evidence>
<dbReference type="SUPFAM" id="SSF51735">
    <property type="entry name" value="NAD(P)-binding Rossmann-fold domains"/>
    <property type="match status" value="1"/>
</dbReference>
<dbReference type="InterPro" id="IPR013149">
    <property type="entry name" value="ADH-like_C"/>
</dbReference>
<dbReference type="PANTHER" id="PTHR43401">
    <property type="entry name" value="L-THREONINE 3-DEHYDROGENASE"/>
    <property type="match status" value="1"/>
</dbReference>
<dbReference type="GO" id="GO:0008270">
    <property type="term" value="F:zinc ion binding"/>
    <property type="evidence" value="ECO:0007669"/>
    <property type="project" value="InterPro"/>
</dbReference>
<feature type="domain" description="Alcohol dehydrogenase-like C-terminal" evidence="6">
    <location>
        <begin position="170"/>
        <end position="302"/>
    </location>
</feature>
<dbReference type="SUPFAM" id="SSF50129">
    <property type="entry name" value="GroES-like"/>
    <property type="match status" value="1"/>
</dbReference>
<name>A0A9W6SHI5_9ACTN</name>
<dbReference type="PANTHER" id="PTHR43401:SF2">
    <property type="entry name" value="L-THREONINE 3-DEHYDROGENASE"/>
    <property type="match status" value="1"/>
</dbReference>
<comment type="similarity">
    <text evidence="5">Belongs to the zinc-containing alcohol dehydrogenase family.</text>
</comment>
<reference evidence="8" key="1">
    <citation type="submission" date="2023-03" db="EMBL/GenBank/DDBJ databases">
        <title>Actinoallomurus iriomotensis NBRC 103684.</title>
        <authorList>
            <person name="Ichikawa N."/>
            <person name="Sato H."/>
            <person name="Tonouchi N."/>
        </authorList>
    </citation>
    <scope>NUCLEOTIDE SEQUENCE</scope>
    <source>
        <strain evidence="8">NBRC 103684</strain>
    </source>
</reference>
<comment type="cofactor">
    <cofactor evidence="1 5">
        <name>Zn(2+)</name>
        <dbReference type="ChEBI" id="CHEBI:29105"/>
    </cofactor>
</comment>
<evidence type="ECO:0000256" key="1">
    <source>
        <dbReference type="ARBA" id="ARBA00001947"/>
    </source>
</evidence>
<evidence type="ECO:0000259" key="7">
    <source>
        <dbReference type="Pfam" id="PF08240"/>
    </source>
</evidence>
<protein>
    <submittedName>
        <fullName evidence="8">2-deoxy-scyllo-inosamine dehydrogenase</fullName>
    </submittedName>
</protein>
<dbReference type="Proteomes" id="UP001165074">
    <property type="component" value="Unassembled WGS sequence"/>
</dbReference>
<dbReference type="Pfam" id="PF00107">
    <property type="entry name" value="ADH_zinc_N"/>
    <property type="match status" value="1"/>
</dbReference>
<dbReference type="Gene3D" id="3.40.50.720">
    <property type="entry name" value="NAD(P)-binding Rossmann-like Domain"/>
    <property type="match status" value="1"/>
</dbReference>
<dbReference type="EMBL" id="BSTK01000027">
    <property type="protein sequence ID" value="GLY92307.1"/>
    <property type="molecule type" value="Genomic_DNA"/>
</dbReference>
<evidence type="ECO:0000256" key="5">
    <source>
        <dbReference type="RuleBase" id="RU361277"/>
    </source>
</evidence>
<dbReference type="InterPro" id="IPR013154">
    <property type="entry name" value="ADH-like_N"/>
</dbReference>
<accession>A0A9W6SHI5</accession>
<keyword evidence="3 5" id="KW-0862">Zinc</keyword>
<dbReference type="InterPro" id="IPR011032">
    <property type="entry name" value="GroES-like_sf"/>
</dbReference>
<sequence>MYAAVTAGVCQVDLVNRPAPVLGSGQVLVEVDQVGLCGTDGHIWAGAYPAKPLPLVQGHEIAGRITSSADDVSGRAEGTRVVIEPVIPCGRCHACRKGRANACRQMIVLGVHDDGGLCEVIAVAADRAHPAEDVPQAVAPLVEPTSIALQAVARSAGASGDRALVLGCGPIGLLAIVALRERGVRVAAADLVSGRTRTAERFGAELTHVVDRENGYPGTAQRRELSEWSEGEGPGVVIEATGVPASLEAAVDLVASAGRVVAVGISDARARLSMKTLPYKELDLLGSRNSNQLFPSAIDFVTRNGALLEGLVSHRFTLAETQSALELAHAPGDDVRKIVISVAEGR</sequence>
<feature type="domain" description="Alcohol dehydrogenase-like N-terminal" evidence="7">
    <location>
        <begin position="23"/>
        <end position="132"/>
    </location>
</feature>
<dbReference type="InterPro" id="IPR036291">
    <property type="entry name" value="NAD(P)-bd_dom_sf"/>
</dbReference>
<evidence type="ECO:0000259" key="6">
    <source>
        <dbReference type="Pfam" id="PF00107"/>
    </source>
</evidence>
<evidence type="ECO:0000256" key="4">
    <source>
        <dbReference type="ARBA" id="ARBA00023002"/>
    </source>
</evidence>
<dbReference type="InterPro" id="IPR002328">
    <property type="entry name" value="ADH_Zn_CS"/>
</dbReference>
<dbReference type="InterPro" id="IPR050129">
    <property type="entry name" value="Zn_alcohol_dh"/>
</dbReference>
<dbReference type="AlphaFoldDB" id="A0A9W6SHI5"/>
<dbReference type="Pfam" id="PF08240">
    <property type="entry name" value="ADH_N"/>
    <property type="match status" value="1"/>
</dbReference>
<dbReference type="PROSITE" id="PS00059">
    <property type="entry name" value="ADH_ZINC"/>
    <property type="match status" value="1"/>
</dbReference>
<keyword evidence="9" id="KW-1185">Reference proteome</keyword>
<dbReference type="GO" id="GO:0016491">
    <property type="term" value="F:oxidoreductase activity"/>
    <property type="evidence" value="ECO:0007669"/>
    <property type="project" value="UniProtKB-KW"/>
</dbReference>